<reference evidence="2 3" key="1">
    <citation type="submission" date="2017-11" db="EMBL/GenBank/DDBJ databases">
        <title>Complete genome of Rhizobium leguminosarum Norway, an ineffective micro-symbiont.</title>
        <authorList>
            <person name="Hoffrichter A."/>
            <person name="Liang J."/>
            <person name="Brachmann A."/>
            <person name="Marin M."/>
        </authorList>
    </citation>
    <scope>NUCLEOTIDE SEQUENCE [LARGE SCALE GENOMIC DNA]</scope>
    <source>
        <strain evidence="2 3">Norway</strain>
    </source>
</reference>
<dbReference type="Pfam" id="PF06059">
    <property type="entry name" value="DUF930"/>
    <property type="match status" value="1"/>
</dbReference>
<feature type="compositionally biased region" description="Basic and acidic residues" evidence="1">
    <location>
        <begin position="152"/>
        <end position="164"/>
    </location>
</feature>
<dbReference type="EMBL" id="CP025012">
    <property type="protein sequence ID" value="AUW43620.1"/>
    <property type="molecule type" value="Genomic_DNA"/>
</dbReference>
<protein>
    <recommendedName>
        <fullName evidence="4">DUF930 domain-containing protein</fullName>
    </recommendedName>
</protein>
<evidence type="ECO:0000313" key="2">
    <source>
        <dbReference type="EMBL" id="AUW43620.1"/>
    </source>
</evidence>
<accession>A0A2K9Z613</accession>
<evidence type="ECO:0000256" key="1">
    <source>
        <dbReference type="SAM" id="MobiDB-lite"/>
    </source>
</evidence>
<gene>
    <name evidence="2" type="ORF">CUJ84_Chr003281</name>
</gene>
<sequence length="288" mass="30701">MELVPPPEEKKPEPKPEEKPPEPKPPEEAKKEPLPPPPAEKAPEQAKLAPVPTFRPVIEFGDKNGGPAKSLAGNSSQGEAKPATAPPQRDSESEQMPAQAAAEKPQTETLPSKPVPDDVKLPEVATADVSPERNGPSAEVSGDAKTSIEPAKPPEQKPSEEPKAVGKNNDLPNAKTLFSRTADGGSIAQTAIDGLPRKDRVATLCATELGGQLTNGSPRYSPFALPNRPLSSGTVVIADDEAFGTAKGWYHVRFRCEVDEAATKVVSFAHKVDGLIPRSQYAKYHIRD</sequence>
<evidence type="ECO:0008006" key="4">
    <source>
        <dbReference type="Google" id="ProtNLM"/>
    </source>
</evidence>
<dbReference type="InterPro" id="IPR009273">
    <property type="entry name" value="DUF930"/>
</dbReference>
<feature type="compositionally biased region" description="Basic and acidic residues" evidence="1">
    <location>
        <begin position="7"/>
        <end position="33"/>
    </location>
</feature>
<dbReference type="Proteomes" id="UP000238523">
    <property type="component" value="Chromosome"/>
</dbReference>
<evidence type="ECO:0000313" key="3">
    <source>
        <dbReference type="Proteomes" id="UP000238523"/>
    </source>
</evidence>
<feature type="region of interest" description="Disordered" evidence="1">
    <location>
        <begin position="1"/>
        <end position="182"/>
    </location>
</feature>
<dbReference type="AlphaFoldDB" id="A0A2K9Z613"/>
<organism evidence="2 3">
    <name type="scientific">Rhizobium leguminosarum</name>
    <dbReference type="NCBI Taxonomy" id="384"/>
    <lineage>
        <taxon>Bacteria</taxon>
        <taxon>Pseudomonadati</taxon>
        <taxon>Pseudomonadota</taxon>
        <taxon>Alphaproteobacteria</taxon>
        <taxon>Hyphomicrobiales</taxon>
        <taxon>Rhizobiaceae</taxon>
        <taxon>Rhizobium/Agrobacterium group</taxon>
        <taxon>Rhizobium</taxon>
    </lineage>
</organism>
<name>A0A2K9Z613_RHILE</name>
<proteinExistence type="predicted"/>